<gene>
    <name evidence="1" type="ORF">HAX54_016809</name>
</gene>
<protein>
    <submittedName>
        <fullName evidence="1">Uncharacterized protein</fullName>
    </submittedName>
</protein>
<proteinExistence type="predicted"/>
<organism evidence="1 2">
    <name type="scientific">Datura stramonium</name>
    <name type="common">Jimsonweed</name>
    <name type="synonym">Common thornapple</name>
    <dbReference type="NCBI Taxonomy" id="4076"/>
    <lineage>
        <taxon>Eukaryota</taxon>
        <taxon>Viridiplantae</taxon>
        <taxon>Streptophyta</taxon>
        <taxon>Embryophyta</taxon>
        <taxon>Tracheophyta</taxon>
        <taxon>Spermatophyta</taxon>
        <taxon>Magnoliopsida</taxon>
        <taxon>eudicotyledons</taxon>
        <taxon>Gunneridae</taxon>
        <taxon>Pentapetalae</taxon>
        <taxon>asterids</taxon>
        <taxon>lamiids</taxon>
        <taxon>Solanales</taxon>
        <taxon>Solanaceae</taxon>
        <taxon>Solanoideae</taxon>
        <taxon>Datureae</taxon>
        <taxon>Datura</taxon>
    </lineage>
</organism>
<keyword evidence="2" id="KW-1185">Reference proteome</keyword>
<dbReference type="Proteomes" id="UP000823775">
    <property type="component" value="Unassembled WGS sequence"/>
</dbReference>
<sequence length="122" mass="14180">MAVKGDSNTKYFHNTIRARRRKEQIHTNKVKQGKWMEGNNNISEAIIDYFIQMFTKHRREINLDFIKGYDNLICNGDNIHLSSILLKRRLRWSLTLWILTGVVQIGSMVTSSNSLGISSNIR</sequence>
<accession>A0ABS8UJK7</accession>
<dbReference type="EMBL" id="JACEIK010002093">
    <property type="protein sequence ID" value="MCD9559078.1"/>
    <property type="molecule type" value="Genomic_DNA"/>
</dbReference>
<comment type="caution">
    <text evidence="1">The sequence shown here is derived from an EMBL/GenBank/DDBJ whole genome shotgun (WGS) entry which is preliminary data.</text>
</comment>
<name>A0ABS8UJK7_DATST</name>
<evidence type="ECO:0000313" key="1">
    <source>
        <dbReference type="EMBL" id="MCD9559078.1"/>
    </source>
</evidence>
<evidence type="ECO:0000313" key="2">
    <source>
        <dbReference type="Proteomes" id="UP000823775"/>
    </source>
</evidence>
<reference evidence="1 2" key="1">
    <citation type="journal article" date="2021" name="BMC Genomics">
        <title>Datura genome reveals duplications of psychoactive alkaloid biosynthetic genes and high mutation rate following tissue culture.</title>
        <authorList>
            <person name="Rajewski A."/>
            <person name="Carter-House D."/>
            <person name="Stajich J."/>
            <person name="Litt A."/>
        </authorList>
    </citation>
    <scope>NUCLEOTIDE SEQUENCE [LARGE SCALE GENOMIC DNA]</scope>
    <source>
        <strain evidence="1">AR-01</strain>
    </source>
</reference>